<dbReference type="InterPro" id="IPR027417">
    <property type="entry name" value="P-loop_NTPase"/>
</dbReference>
<keyword evidence="2" id="KW-1185">Reference proteome</keyword>
<dbReference type="EMBL" id="JBGLYH010000060">
    <property type="protein sequence ID" value="MEZ7198275.1"/>
    <property type="molecule type" value="Genomic_DNA"/>
</dbReference>
<comment type="caution">
    <text evidence="1">The sequence shown here is derived from an EMBL/GenBank/DDBJ whole genome shotgun (WGS) entry which is preliminary data.</text>
</comment>
<proteinExistence type="predicted"/>
<accession>A0ABV4K5S2</accession>
<dbReference type="RefSeq" id="WP_371387768.1">
    <property type="nucleotide sequence ID" value="NZ_JBGLYH010000060.1"/>
</dbReference>
<evidence type="ECO:0000313" key="2">
    <source>
        <dbReference type="Proteomes" id="UP001568698"/>
    </source>
</evidence>
<dbReference type="Proteomes" id="UP001568698">
    <property type="component" value="Unassembled WGS sequence"/>
</dbReference>
<dbReference type="SUPFAM" id="SSF52540">
    <property type="entry name" value="P-loop containing nucleoside triphosphate hydrolases"/>
    <property type="match status" value="1"/>
</dbReference>
<organism evidence="1 2">
    <name type="scientific">Pseudodesulfovibrio karagichevae</name>
    <dbReference type="NCBI Taxonomy" id="3239305"/>
    <lineage>
        <taxon>Bacteria</taxon>
        <taxon>Pseudomonadati</taxon>
        <taxon>Thermodesulfobacteriota</taxon>
        <taxon>Desulfovibrionia</taxon>
        <taxon>Desulfovibrionales</taxon>
        <taxon>Desulfovibrionaceae</taxon>
    </lineage>
</organism>
<gene>
    <name evidence="1" type="ORF">AB6M95_16090</name>
</gene>
<evidence type="ECO:0008006" key="3">
    <source>
        <dbReference type="Google" id="ProtNLM"/>
    </source>
</evidence>
<sequence>MVKYLINEEYDVEEPGAAKAFGRGDKREDYADPWRETGNAVLIGLPGSGRAELARLLSGRTDKSVVRPTDAKSAAEALRGRGAIIVLDDRLVDDPEVRPLIHGAGKVFYLMADTRLLSDRVAVREGLEGDEAAEDLWRNLSARLAEVEPTFYGVLHFILQGAQSPEDLVDDALEKIGY</sequence>
<dbReference type="Gene3D" id="3.40.50.300">
    <property type="entry name" value="P-loop containing nucleotide triphosphate hydrolases"/>
    <property type="match status" value="1"/>
</dbReference>
<name>A0ABV4K5S2_9BACT</name>
<evidence type="ECO:0000313" key="1">
    <source>
        <dbReference type="EMBL" id="MEZ7198275.1"/>
    </source>
</evidence>
<reference evidence="1 2" key="1">
    <citation type="submission" date="2024-08" db="EMBL/GenBank/DDBJ databases">
        <title>Sulfate-reducing bacteria isolated from formation water of the oil field in Kazakhstan and description of Pseudodesulfovibrio sp.</title>
        <authorList>
            <person name="Bidzhieva S.K."/>
            <person name="Tourova T.P."/>
            <person name="Grouzdev D.S."/>
            <person name="Beletsky A.V."/>
            <person name="Sokolova D.S."/>
            <person name="Samigullina S.R."/>
            <person name="Poltaraus A.B."/>
            <person name="Avtukh A.N."/>
            <person name="Tereshina V.M."/>
            <person name="Zhaparov N.S."/>
            <person name="Mardanov A.V."/>
            <person name="Nazina T.N."/>
        </authorList>
    </citation>
    <scope>NUCLEOTIDE SEQUENCE [LARGE SCALE GENOMIC DNA]</scope>
    <source>
        <strain evidence="1 2">9FUS</strain>
    </source>
</reference>
<protein>
    <recommendedName>
        <fullName evidence="3">Shikimate kinase</fullName>
    </recommendedName>
</protein>